<evidence type="ECO:0000256" key="3">
    <source>
        <dbReference type="ARBA" id="ARBA00022833"/>
    </source>
</evidence>
<dbReference type="OMA" id="KGYTCCK"/>
<evidence type="ECO:0000259" key="4">
    <source>
        <dbReference type="PROSITE" id="PS51203"/>
    </source>
</evidence>
<dbReference type="InterPro" id="IPR007051">
    <property type="entry name" value="CHORD_dom"/>
</dbReference>
<dbReference type="STRING" id="946362.F2U8W8"/>
<keyword evidence="3" id="KW-0862">Zinc</keyword>
<keyword evidence="7" id="KW-1185">Reference proteome</keyword>
<dbReference type="EMBL" id="GL832965">
    <property type="protein sequence ID" value="EGD73171.1"/>
    <property type="molecule type" value="Genomic_DNA"/>
</dbReference>
<protein>
    <recommendedName>
        <fullName evidence="8">Cysteine and histidine-rich domain-containing protein 1</fullName>
    </recommendedName>
</protein>
<evidence type="ECO:0000259" key="5">
    <source>
        <dbReference type="PROSITE" id="PS51401"/>
    </source>
</evidence>
<dbReference type="eggNOG" id="KOG1667">
    <property type="taxonomic scope" value="Eukaryota"/>
</dbReference>
<proteinExistence type="predicted"/>
<dbReference type="Proteomes" id="UP000007799">
    <property type="component" value="Unassembled WGS sequence"/>
</dbReference>
<evidence type="ECO:0000313" key="7">
    <source>
        <dbReference type="Proteomes" id="UP000007799"/>
    </source>
</evidence>
<dbReference type="PANTHER" id="PTHR46983:SF3">
    <property type="entry name" value="CHPADIPLOID STATE MAINTENANCE PROTEIN CHPA"/>
    <property type="match status" value="1"/>
</dbReference>
<keyword evidence="2" id="KW-0677">Repeat</keyword>
<dbReference type="AlphaFoldDB" id="F2U8W8"/>
<evidence type="ECO:0000313" key="6">
    <source>
        <dbReference type="EMBL" id="EGD73171.1"/>
    </source>
</evidence>
<dbReference type="OrthoDB" id="1898560at2759"/>
<dbReference type="KEGG" id="sre:PTSG_04884"/>
<dbReference type="InterPro" id="IPR008978">
    <property type="entry name" value="HSP20-like_chaperone"/>
</dbReference>
<gene>
    <name evidence="6" type="ORF">PTSG_04884</name>
</gene>
<dbReference type="FunCoup" id="F2U8W8">
    <property type="interactions" value="603"/>
</dbReference>
<dbReference type="PROSITE" id="PS51203">
    <property type="entry name" value="CS"/>
    <property type="match status" value="1"/>
</dbReference>
<evidence type="ECO:0000256" key="2">
    <source>
        <dbReference type="ARBA" id="ARBA00022737"/>
    </source>
</evidence>
<evidence type="ECO:0000256" key="1">
    <source>
        <dbReference type="ARBA" id="ARBA00022723"/>
    </source>
</evidence>
<dbReference type="PROSITE" id="PS51401">
    <property type="entry name" value="CHORD"/>
    <property type="match status" value="2"/>
</dbReference>
<dbReference type="PANTHER" id="PTHR46983">
    <property type="entry name" value="CYSTEINE AND HISTIDINE-RICH DOMAIN-CONTAINING PROTEIN 1"/>
    <property type="match status" value="1"/>
</dbReference>
<feature type="domain" description="CS" evidence="4">
    <location>
        <begin position="212"/>
        <end position="302"/>
    </location>
</feature>
<dbReference type="Pfam" id="PF04968">
    <property type="entry name" value="CHORD"/>
    <property type="match status" value="2"/>
</dbReference>
<accession>F2U8W8</accession>
<dbReference type="GO" id="GO:0046872">
    <property type="term" value="F:metal ion binding"/>
    <property type="evidence" value="ECO:0007669"/>
    <property type="project" value="UniProtKB-KW"/>
</dbReference>
<feature type="domain" description="CHORD" evidence="5">
    <location>
        <begin position="142"/>
        <end position="202"/>
    </location>
</feature>
<name>F2U8W8_SALR5</name>
<dbReference type="Gene3D" id="2.60.40.790">
    <property type="match status" value="1"/>
</dbReference>
<dbReference type="InterPro" id="IPR039790">
    <property type="entry name" value="CHRD1"/>
</dbReference>
<evidence type="ECO:0008006" key="8">
    <source>
        <dbReference type="Google" id="ProtNLM"/>
    </source>
</evidence>
<dbReference type="InParanoid" id="F2U8W8"/>
<organism evidence="7">
    <name type="scientific">Salpingoeca rosetta (strain ATCC 50818 / BSB-021)</name>
    <dbReference type="NCBI Taxonomy" id="946362"/>
    <lineage>
        <taxon>Eukaryota</taxon>
        <taxon>Choanoflagellata</taxon>
        <taxon>Craspedida</taxon>
        <taxon>Salpingoecidae</taxon>
        <taxon>Salpingoeca</taxon>
    </lineage>
</organism>
<dbReference type="GeneID" id="16074781"/>
<dbReference type="SUPFAM" id="SSF49764">
    <property type="entry name" value="HSP20-like chaperones"/>
    <property type="match status" value="1"/>
</dbReference>
<feature type="domain" description="CHORD" evidence="5">
    <location>
        <begin position="4"/>
        <end position="63"/>
    </location>
</feature>
<dbReference type="Pfam" id="PF04969">
    <property type="entry name" value="CS"/>
    <property type="match status" value="1"/>
</dbReference>
<dbReference type="RefSeq" id="XP_004994202.1">
    <property type="nucleotide sequence ID" value="XM_004994145.1"/>
</dbReference>
<keyword evidence="1" id="KW-0479">Metal-binding</keyword>
<reference evidence="6" key="1">
    <citation type="submission" date="2009-08" db="EMBL/GenBank/DDBJ databases">
        <title>Annotation of Salpingoeca rosetta.</title>
        <authorList>
            <consortium name="The Broad Institute Genome Sequencing Platform"/>
            <person name="Russ C."/>
            <person name="Cuomo C."/>
            <person name="Burger G."/>
            <person name="Gray M.W."/>
            <person name="Holland P.W.H."/>
            <person name="King N."/>
            <person name="Lang F.B.F."/>
            <person name="Roger A.J."/>
            <person name="Ruiz-Trillo I."/>
            <person name="Young S.K."/>
            <person name="Zeng Q."/>
            <person name="Gargeya S."/>
            <person name="Alvarado L."/>
            <person name="Berlin A."/>
            <person name="Chapman S.B."/>
            <person name="Chen Z."/>
            <person name="Freedman E."/>
            <person name="Gellesch M."/>
            <person name="Goldberg J."/>
            <person name="Griggs A."/>
            <person name="Gujja S."/>
            <person name="Heilman E."/>
            <person name="Heiman D."/>
            <person name="Howarth C."/>
            <person name="Mehta T."/>
            <person name="Neiman D."/>
            <person name="Pearson M."/>
            <person name="Roberts A."/>
            <person name="Saif S."/>
            <person name="Shea T."/>
            <person name="Shenoy N."/>
            <person name="Sisk P."/>
            <person name="Stolte C."/>
            <person name="Sykes S."/>
            <person name="White J."/>
            <person name="Yandava C."/>
            <person name="Haas B."/>
            <person name="Nusbaum C."/>
            <person name="Birren B."/>
        </authorList>
    </citation>
    <scope>NUCLEOTIDE SEQUENCE [LARGE SCALE GENOMIC DNA]</scope>
    <source>
        <strain evidence="6">ATCC 50818</strain>
    </source>
</reference>
<dbReference type="InterPro" id="IPR007052">
    <property type="entry name" value="CS_dom"/>
</dbReference>
<dbReference type="Gene3D" id="4.10.1130.20">
    <property type="match status" value="2"/>
</dbReference>
<sequence>MPLCLHRGCGKEYSEEENKDGDCRYHPGTPIFHEGLKGWSCCNKRFTDFSEFLAYPGCTYGEHSDVPPDDDVDANAALKELSSAPIDRLSLEQQQTMAQVRDAAPKVDLDVKVTPSLERALEKFRARQAEEETDEVKPGQPCTNNACNATYVDEMSNEEECLYHPGAPVFHEGYKYWSCCPKKKTYEFDEFLEFKGCTTGKHCWVKPKTAQVRKCRHDWFQSDDRVSVSIYAKCIDPEKCSVKANSDSLTVDIVYEDINKYTMELHLGGKIDPSKSSATLTGTKLDLNLVKASPGDTWADLEAST</sequence>